<dbReference type="AlphaFoldDB" id="A0AA44UQE4"/>
<feature type="chain" id="PRO_5041307383" description="Secreted protein" evidence="2">
    <location>
        <begin position="28"/>
        <end position="127"/>
    </location>
</feature>
<evidence type="ECO:0000256" key="1">
    <source>
        <dbReference type="SAM" id="MobiDB-lite"/>
    </source>
</evidence>
<comment type="caution">
    <text evidence="3">The sequence shown here is derived from an EMBL/GenBank/DDBJ whole genome shotgun (WGS) entry which is preliminary data.</text>
</comment>
<feature type="compositionally biased region" description="Polar residues" evidence="1">
    <location>
        <begin position="35"/>
        <end position="61"/>
    </location>
</feature>
<feature type="region of interest" description="Disordered" evidence="1">
    <location>
        <begin position="26"/>
        <end position="61"/>
    </location>
</feature>
<evidence type="ECO:0008006" key="5">
    <source>
        <dbReference type="Google" id="ProtNLM"/>
    </source>
</evidence>
<proteinExistence type="predicted"/>
<feature type="signal peptide" evidence="2">
    <location>
        <begin position="1"/>
        <end position="27"/>
    </location>
</feature>
<evidence type="ECO:0000313" key="3">
    <source>
        <dbReference type="EMBL" id="PKB31456.1"/>
    </source>
</evidence>
<gene>
    <name evidence="3" type="ORF">ATL51_3146</name>
</gene>
<dbReference type="Proteomes" id="UP000232453">
    <property type="component" value="Unassembled WGS sequence"/>
</dbReference>
<keyword evidence="2" id="KW-0732">Signal</keyword>
<name>A0AA44UQE4_PSEA5</name>
<protein>
    <recommendedName>
        <fullName evidence="5">Secreted protein</fullName>
    </recommendedName>
</protein>
<sequence length="127" mass="12942">MRKSMRTVIASAMAVPMTLGVAGMAFADEGDSTREQTQSTEGTVSGEQGASTEQDNSSFAPVTQLNPAFNVSDVLGLSDFANEDSEGGDGQSVVQDNSIDSTTEQGSSASTEQAQKSVLDQAAGLGG</sequence>
<feature type="region of interest" description="Disordered" evidence="1">
    <location>
        <begin position="79"/>
        <end position="127"/>
    </location>
</feature>
<feature type="compositionally biased region" description="Polar residues" evidence="1">
    <location>
        <begin position="92"/>
        <end position="118"/>
    </location>
</feature>
<organism evidence="3 4">
    <name type="scientific">Pseudonocardia alni</name>
    <name type="common">Amycolata alni</name>
    <dbReference type="NCBI Taxonomy" id="33907"/>
    <lineage>
        <taxon>Bacteria</taxon>
        <taxon>Bacillati</taxon>
        <taxon>Actinomycetota</taxon>
        <taxon>Actinomycetes</taxon>
        <taxon>Pseudonocardiales</taxon>
        <taxon>Pseudonocardiaceae</taxon>
        <taxon>Pseudonocardia</taxon>
    </lineage>
</organism>
<evidence type="ECO:0000256" key="2">
    <source>
        <dbReference type="SAM" id="SignalP"/>
    </source>
</evidence>
<dbReference type="RefSeq" id="WP_100879005.1">
    <property type="nucleotide sequence ID" value="NZ_JBICSI010000001.1"/>
</dbReference>
<reference evidence="3 4" key="1">
    <citation type="submission" date="2017-11" db="EMBL/GenBank/DDBJ databases">
        <title>Sequencing the genomes of 1000 actinobacteria strains.</title>
        <authorList>
            <person name="Klenk H.-P."/>
        </authorList>
    </citation>
    <scope>NUCLEOTIDE SEQUENCE [LARGE SCALE GENOMIC DNA]</scope>
    <source>
        <strain evidence="3 4">DSM 44104</strain>
    </source>
</reference>
<evidence type="ECO:0000313" key="4">
    <source>
        <dbReference type="Proteomes" id="UP000232453"/>
    </source>
</evidence>
<accession>A0AA44UQE4</accession>
<dbReference type="EMBL" id="PHUJ01000003">
    <property type="protein sequence ID" value="PKB31456.1"/>
    <property type="molecule type" value="Genomic_DNA"/>
</dbReference>